<evidence type="ECO:0008006" key="10">
    <source>
        <dbReference type="Google" id="ProtNLM"/>
    </source>
</evidence>
<dbReference type="InterPro" id="IPR044878">
    <property type="entry name" value="UbiA_sf"/>
</dbReference>
<dbReference type="Pfam" id="PF01040">
    <property type="entry name" value="UbiA"/>
    <property type="match status" value="1"/>
</dbReference>
<feature type="transmembrane region" description="Helical" evidence="7">
    <location>
        <begin position="64"/>
        <end position="86"/>
    </location>
</feature>
<dbReference type="InterPro" id="IPR000537">
    <property type="entry name" value="UbiA_prenyltransferase"/>
</dbReference>
<dbReference type="GO" id="GO:0016765">
    <property type="term" value="F:transferase activity, transferring alkyl or aryl (other than methyl) groups"/>
    <property type="evidence" value="ECO:0007669"/>
    <property type="project" value="InterPro"/>
</dbReference>
<protein>
    <recommendedName>
        <fullName evidence="10">Ubiquinone biosynthesis protein UbiA</fullName>
    </recommendedName>
</protein>
<evidence type="ECO:0000256" key="1">
    <source>
        <dbReference type="ARBA" id="ARBA00004141"/>
    </source>
</evidence>
<keyword evidence="2" id="KW-1003">Cell membrane</keyword>
<feature type="transmembrane region" description="Helical" evidence="7">
    <location>
        <begin position="253"/>
        <end position="274"/>
    </location>
</feature>
<keyword evidence="3 7" id="KW-0812">Transmembrane</keyword>
<proteinExistence type="predicted"/>
<keyword evidence="4 7" id="KW-1133">Transmembrane helix</keyword>
<reference evidence="8 9" key="1">
    <citation type="submission" date="2019-10" db="EMBL/GenBank/DDBJ databases">
        <title>A soil myxobacterium in the family Polyangiaceae.</title>
        <authorList>
            <person name="Li Y."/>
            <person name="Wang J."/>
        </authorList>
    </citation>
    <scope>NUCLEOTIDE SEQUENCE [LARGE SCALE GENOMIC DNA]</scope>
    <source>
        <strain evidence="8 9">DSM 14734</strain>
    </source>
</reference>
<dbReference type="OrthoDB" id="152343at2"/>
<evidence type="ECO:0000256" key="4">
    <source>
        <dbReference type="ARBA" id="ARBA00022989"/>
    </source>
</evidence>
<evidence type="ECO:0000256" key="2">
    <source>
        <dbReference type="ARBA" id="ARBA00022475"/>
    </source>
</evidence>
<evidence type="ECO:0000256" key="7">
    <source>
        <dbReference type="SAM" id="Phobius"/>
    </source>
</evidence>
<feature type="transmembrane region" description="Helical" evidence="7">
    <location>
        <begin position="158"/>
        <end position="176"/>
    </location>
</feature>
<feature type="transmembrane region" description="Helical" evidence="7">
    <location>
        <begin position="286"/>
        <end position="303"/>
    </location>
</feature>
<name>A0A6N7PTV4_9BACT</name>
<evidence type="ECO:0000256" key="6">
    <source>
        <dbReference type="SAM" id="MobiDB-lite"/>
    </source>
</evidence>
<feature type="transmembrane region" description="Helical" evidence="7">
    <location>
        <begin position="182"/>
        <end position="200"/>
    </location>
</feature>
<dbReference type="Proteomes" id="UP000440224">
    <property type="component" value="Unassembled WGS sequence"/>
</dbReference>
<sequence>MNASEASITRDKPQARPSMNPVTRELSLMWAFISGDLSTAIIPALLFTLAAWKTAGADPARLPVVLGRSLLYFVLYLYSFCLTNQATGIEEDRRNKPHRPLVTGAVSLRGAWQRWVVVMVMLTLAGAWLGVLEYALGWQLIIVAHNVVRGARSWIVKNLANSLGLVVQLAAAWQMVTPLTPAAWRWIGVLAVIMFPLISVQDLRDMDGDRASNRRTLPLVLGERATRILLTVGFALAPLVIHFALMRPAGARWSVWATDAVLGAVSLWVGARVAWHHTSREDHRTYMLFTYWYCLLLIATIVVL</sequence>
<dbReference type="AlphaFoldDB" id="A0A6N7PTV4"/>
<feature type="region of interest" description="Disordered" evidence="6">
    <location>
        <begin position="1"/>
        <end position="20"/>
    </location>
</feature>
<evidence type="ECO:0000313" key="9">
    <source>
        <dbReference type="Proteomes" id="UP000440224"/>
    </source>
</evidence>
<dbReference type="GO" id="GO:0016020">
    <property type="term" value="C:membrane"/>
    <property type="evidence" value="ECO:0007669"/>
    <property type="project" value="UniProtKB-SubCell"/>
</dbReference>
<feature type="transmembrane region" description="Helical" evidence="7">
    <location>
        <begin position="28"/>
        <end position="52"/>
    </location>
</feature>
<gene>
    <name evidence="8" type="ORF">GF068_17470</name>
</gene>
<comment type="subcellular location">
    <subcellularLocation>
        <location evidence="1">Membrane</location>
        <topology evidence="1">Multi-pass membrane protein</topology>
    </subcellularLocation>
</comment>
<keyword evidence="9" id="KW-1185">Reference proteome</keyword>
<evidence type="ECO:0000256" key="5">
    <source>
        <dbReference type="ARBA" id="ARBA00023136"/>
    </source>
</evidence>
<dbReference type="InterPro" id="IPR050475">
    <property type="entry name" value="Prenyltransferase_related"/>
</dbReference>
<dbReference type="PANTHER" id="PTHR42723:SF1">
    <property type="entry name" value="CHLOROPHYLL SYNTHASE, CHLOROPLASTIC"/>
    <property type="match status" value="1"/>
</dbReference>
<dbReference type="RefSeq" id="WP_153820551.1">
    <property type="nucleotide sequence ID" value="NZ_WJIE01000005.1"/>
</dbReference>
<evidence type="ECO:0000256" key="3">
    <source>
        <dbReference type="ARBA" id="ARBA00022692"/>
    </source>
</evidence>
<dbReference type="EMBL" id="WJIE01000005">
    <property type="protein sequence ID" value="MRG93685.1"/>
    <property type="molecule type" value="Genomic_DNA"/>
</dbReference>
<dbReference type="Gene3D" id="1.10.357.140">
    <property type="entry name" value="UbiA prenyltransferase"/>
    <property type="match status" value="1"/>
</dbReference>
<evidence type="ECO:0000313" key="8">
    <source>
        <dbReference type="EMBL" id="MRG93685.1"/>
    </source>
</evidence>
<organism evidence="8 9">
    <name type="scientific">Polyangium spumosum</name>
    <dbReference type="NCBI Taxonomy" id="889282"/>
    <lineage>
        <taxon>Bacteria</taxon>
        <taxon>Pseudomonadati</taxon>
        <taxon>Myxococcota</taxon>
        <taxon>Polyangia</taxon>
        <taxon>Polyangiales</taxon>
        <taxon>Polyangiaceae</taxon>
        <taxon>Polyangium</taxon>
    </lineage>
</organism>
<keyword evidence="5 7" id="KW-0472">Membrane</keyword>
<dbReference type="PANTHER" id="PTHR42723">
    <property type="entry name" value="CHLOROPHYLL SYNTHASE"/>
    <property type="match status" value="1"/>
</dbReference>
<accession>A0A6N7PTV4</accession>
<dbReference type="CDD" id="cd13965">
    <property type="entry name" value="PT_UbiA_3"/>
    <property type="match status" value="1"/>
</dbReference>
<feature type="transmembrane region" description="Helical" evidence="7">
    <location>
        <begin position="228"/>
        <end position="247"/>
    </location>
</feature>
<comment type="caution">
    <text evidence="8">The sequence shown here is derived from an EMBL/GenBank/DDBJ whole genome shotgun (WGS) entry which is preliminary data.</text>
</comment>
<feature type="transmembrane region" description="Helical" evidence="7">
    <location>
        <begin position="115"/>
        <end position="137"/>
    </location>
</feature>